<organism evidence="8 9">
    <name type="scientific">Strongyloides venezuelensis</name>
    <name type="common">Threadworm</name>
    <dbReference type="NCBI Taxonomy" id="75913"/>
    <lineage>
        <taxon>Eukaryota</taxon>
        <taxon>Metazoa</taxon>
        <taxon>Ecdysozoa</taxon>
        <taxon>Nematoda</taxon>
        <taxon>Chromadorea</taxon>
        <taxon>Rhabditida</taxon>
        <taxon>Tylenchina</taxon>
        <taxon>Panagrolaimomorpha</taxon>
        <taxon>Strongyloidoidea</taxon>
        <taxon>Strongyloididae</taxon>
        <taxon>Strongyloides</taxon>
    </lineage>
</organism>
<feature type="region of interest" description="Disordered" evidence="6">
    <location>
        <begin position="243"/>
        <end position="265"/>
    </location>
</feature>
<feature type="region of interest" description="Disordered" evidence="6">
    <location>
        <begin position="187"/>
        <end position="208"/>
    </location>
</feature>
<reference evidence="8" key="1">
    <citation type="submission" date="2014-07" db="EMBL/GenBank/DDBJ databases">
        <authorList>
            <person name="Martin A.A"/>
            <person name="De Silva N."/>
        </authorList>
    </citation>
    <scope>NUCLEOTIDE SEQUENCE</scope>
</reference>
<sequence length="280" mass="32154">MACTGCMQPFTLFRKEHGCSNCAFGFCDKCLNKKIVIAKFSPKPVTVCGPCYEKLSKKESEKNALITVSDIDPVRTKSRSEPDKVVNSQKWWGDDALPPPSFRQQYSTPTTFKGKNINKAIEKTSKSEKEIREIEERLAKLKNVDVEVIRNPRIMVTNEGFEPDEDDDINVEGILKELDQENITREKKNDESVWRNNSQDISTHSSSSLNKALNKLEDNIKDSVEEVEKIYNMTENELNKYRDDVNNDETKLVSKNDNNQNKNEGSKVNNFIKFLFKNKK</sequence>
<dbReference type="CDD" id="cd00065">
    <property type="entry name" value="FYVE_like_SF"/>
    <property type="match status" value="1"/>
</dbReference>
<evidence type="ECO:0000256" key="4">
    <source>
        <dbReference type="PROSITE-ProRule" id="PRU00091"/>
    </source>
</evidence>
<reference evidence="9" key="2">
    <citation type="submission" date="2015-08" db="UniProtKB">
        <authorList>
            <consortium name="WormBaseParasite"/>
        </authorList>
    </citation>
    <scope>IDENTIFICATION</scope>
</reference>
<dbReference type="GO" id="GO:0032266">
    <property type="term" value="F:phosphatidylinositol-3-phosphate binding"/>
    <property type="evidence" value="ECO:0007669"/>
    <property type="project" value="TreeGrafter"/>
</dbReference>
<evidence type="ECO:0000256" key="3">
    <source>
        <dbReference type="ARBA" id="ARBA00022833"/>
    </source>
</evidence>
<dbReference type="PROSITE" id="PS50178">
    <property type="entry name" value="ZF_FYVE"/>
    <property type="match status" value="1"/>
</dbReference>
<keyword evidence="1" id="KW-0479">Metal-binding</keyword>
<keyword evidence="8" id="KW-1185">Reference proteome</keyword>
<evidence type="ECO:0000313" key="8">
    <source>
        <dbReference type="Proteomes" id="UP000035680"/>
    </source>
</evidence>
<dbReference type="Gene3D" id="3.30.40.10">
    <property type="entry name" value="Zinc/RING finger domain, C3HC4 (zinc finger)"/>
    <property type="match status" value="1"/>
</dbReference>
<accession>A0A0K0FLC6</accession>
<name>A0A0K0FLC6_STRVS</name>
<evidence type="ECO:0000256" key="5">
    <source>
        <dbReference type="SAM" id="Coils"/>
    </source>
</evidence>
<dbReference type="InterPro" id="IPR017455">
    <property type="entry name" value="Znf_FYVE-rel"/>
</dbReference>
<evidence type="ECO:0000259" key="7">
    <source>
        <dbReference type="PROSITE" id="PS50178"/>
    </source>
</evidence>
<dbReference type="PANTHER" id="PTHR46603:SF1">
    <property type="entry name" value="ABSCISSION_NOCUT CHECKPOINT REGULATOR"/>
    <property type="match status" value="1"/>
</dbReference>
<keyword evidence="3" id="KW-0862">Zinc</keyword>
<dbReference type="InterPro" id="IPR011011">
    <property type="entry name" value="Znf_FYVE_PHD"/>
</dbReference>
<dbReference type="AlphaFoldDB" id="A0A0K0FLC6"/>
<dbReference type="Pfam" id="PF01363">
    <property type="entry name" value="FYVE"/>
    <property type="match status" value="1"/>
</dbReference>
<dbReference type="GO" id="GO:0008270">
    <property type="term" value="F:zinc ion binding"/>
    <property type="evidence" value="ECO:0007669"/>
    <property type="project" value="UniProtKB-KW"/>
</dbReference>
<dbReference type="PANTHER" id="PTHR46603">
    <property type="entry name" value="ABSCISSION/NOCUT CHECKPOINT REGULATOR"/>
    <property type="match status" value="1"/>
</dbReference>
<feature type="compositionally biased region" description="Basic and acidic residues" evidence="6">
    <location>
        <begin position="243"/>
        <end position="254"/>
    </location>
</feature>
<protein>
    <submittedName>
        <fullName evidence="9">FYVE-type domain-containing protein</fullName>
    </submittedName>
</protein>
<dbReference type="STRING" id="75913.A0A0K0FLC6"/>
<dbReference type="SMART" id="SM00064">
    <property type="entry name" value="FYVE"/>
    <property type="match status" value="1"/>
</dbReference>
<evidence type="ECO:0000256" key="1">
    <source>
        <dbReference type="ARBA" id="ARBA00022723"/>
    </source>
</evidence>
<feature type="domain" description="FYVE-type" evidence="7">
    <location>
        <begin position="1"/>
        <end position="56"/>
    </location>
</feature>
<evidence type="ECO:0000256" key="2">
    <source>
        <dbReference type="ARBA" id="ARBA00022771"/>
    </source>
</evidence>
<dbReference type="Proteomes" id="UP000035680">
    <property type="component" value="Unassembled WGS sequence"/>
</dbReference>
<dbReference type="GO" id="GO:0030496">
    <property type="term" value="C:midbody"/>
    <property type="evidence" value="ECO:0007669"/>
    <property type="project" value="TreeGrafter"/>
</dbReference>
<keyword evidence="2 4" id="KW-0863">Zinc-finger</keyword>
<dbReference type="SUPFAM" id="SSF57903">
    <property type="entry name" value="FYVE/PHD zinc finger"/>
    <property type="match status" value="1"/>
</dbReference>
<evidence type="ECO:0000256" key="6">
    <source>
        <dbReference type="SAM" id="MobiDB-lite"/>
    </source>
</evidence>
<dbReference type="GO" id="GO:0044878">
    <property type="term" value="P:mitotic cytokinesis checkpoint signaling"/>
    <property type="evidence" value="ECO:0007669"/>
    <property type="project" value="TreeGrafter"/>
</dbReference>
<feature type="compositionally biased region" description="Polar residues" evidence="6">
    <location>
        <begin position="194"/>
        <end position="204"/>
    </location>
</feature>
<dbReference type="InterPro" id="IPR013083">
    <property type="entry name" value="Znf_RING/FYVE/PHD"/>
</dbReference>
<dbReference type="InterPro" id="IPR000306">
    <property type="entry name" value="Znf_FYVE"/>
</dbReference>
<dbReference type="GO" id="GO:0005813">
    <property type="term" value="C:centrosome"/>
    <property type="evidence" value="ECO:0007669"/>
    <property type="project" value="TreeGrafter"/>
</dbReference>
<dbReference type="WBParaSite" id="SVE_0984100.1">
    <property type="protein sequence ID" value="SVE_0984100.1"/>
    <property type="gene ID" value="SVE_0984100"/>
</dbReference>
<feature type="coiled-coil region" evidence="5">
    <location>
        <begin position="117"/>
        <end position="144"/>
    </location>
</feature>
<keyword evidence="5" id="KW-0175">Coiled coil</keyword>
<dbReference type="GO" id="GO:0032154">
    <property type="term" value="C:cleavage furrow"/>
    <property type="evidence" value="ECO:0007669"/>
    <property type="project" value="TreeGrafter"/>
</dbReference>
<dbReference type="GO" id="GO:0009838">
    <property type="term" value="P:abscission"/>
    <property type="evidence" value="ECO:0007669"/>
    <property type="project" value="TreeGrafter"/>
</dbReference>
<proteinExistence type="predicted"/>
<evidence type="ECO:0000313" key="9">
    <source>
        <dbReference type="WBParaSite" id="SVE_0984100.1"/>
    </source>
</evidence>